<evidence type="ECO:0000313" key="2">
    <source>
        <dbReference type="Proteomes" id="UP001432322"/>
    </source>
</evidence>
<dbReference type="EMBL" id="BTSY01000005">
    <property type="protein sequence ID" value="GMT30745.1"/>
    <property type="molecule type" value="Genomic_DNA"/>
</dbReference>
<feature type="non-terminal residue" evidence="1">
    <location>
        <position position="97"/>
    </location>
</feature>
<dbReference type="Proteomes" id="UP001432322">
    <property type="component" value="Unassembled WGS sequence"/>
</dbReference>
<dbReference type="AlphaFoldDB" id="A0AAV5WJK9"/>
<comment type="caution">
    <text evidence="1">The sequence shown here is derived from an EMBL/GenBank/DDBJ whole genome shotgun (WGS) entry which is preliminary data.</text>
</comment>
<sequence>GSYNHLKWITNISFFQIHSFFILSQVYPKFHSPFRFARDLGGASGTINRSRIFRLLDIPRPVTSTRSAPLGLIITSLHPLNSINFFLTTLRSLSITA</sequence>
<feature type="non-terminal residue" evidence="1">
    <location>
        <position position="1"/>
    </location>
</feature>
<accession>A0AAV5WJK9</accession>
<name>A0AAV5WJK9_9BILA</name>
<organism evidence="1 2">
    <name type="scientific">Pristionchus fissidentatus</name>
    <dbReference type="NCBI Taxonomy" id="1538716"/>
    <lineage>
        <taxon>Eukaryota</taxon>
        <taxon>Metazoa</taxon>
        <taxon>Ecdysozoa</taxon>
        <taxon>Nematoda</taxon>
        <taxon>Chromadorea</taxon>
        <taxon>Rhabditida</taxon>
        <taxon>Rhabditina</taxon>
        <taxon>Diplogasteromorpha</taxon>
        <taxon>Diplogasteroidea</taxon>
        <taxon>Neodiplogasteridae</taxon>
        <taxon>Pristionchus</taxon>
    </lineage>
</organism>
<gene>
    <name evidence="1" type="ORF">PFISCL1PPCAC_22042</name>
</gene>
<proteinExistence type="predicted"/>
<protein>
    <submittedName>
        <fullName evidence="1">Uncharacterized protein</fullName>
    </submittedName>
</protein>
<evidence type="ECO:0000313" key="1">
    <source>
        <dbReference type="EMBL" id="GMT30745.1"/>
    </source>
</evidence>
<keyword evidence="2" id="KW-1185">Reference proteome</keyword>
<reference evidence="1" key="1">
    <citation type="submission" date="2023-10" db="EMBL/GenBank/DDBJ databases">
        <title>Genome assembly of Pristionchus species.</title>
        <authorList>
            <person name="Yoshida K."/>
            <person name="Sommer R.J."/>
        </authorList>
    </citation>
    <scope>NUCLEOTIDE SEQUENCE</scope>
    <source>
        <strain evidence="1">RS5133</strain>
    </source>
</reference>